<proteinExistence type="predicted"/>
<dbReference type="PRINTS" id="PR00420">
    <property type="entry name" value="RNGMNOXGNASE"/>
</dbReference>
<evidence type="ECO:0000313" key="6">
    <source>
        <dbReference type="EMBL" id="EUA42356.1"/>
    </source>
</evidence>
<organism evidence="6">
    <name type="scientific">Mycobacterium xenopi 4042</name>
    <dbReference type="NCBI Taxonomy" id="1299334"/>
    <lineage>
        <taxon>Bacteria</taxon>
        <taxon>Bacillati</taxon>
        <taxon>Actinomycetota</taxon>
        <taxon>Actinomycetes</taxon>
        <taxon>Mycobacteriales</taxon>
        <taxon>Mycobacteriaceae</taxon>
        <taxon>Mycobacterium</taxon>
    </lineage>
</organism>
<dbReference type="GO" id="GO:0008115">
    <property type="term" value="F:sarcosine oxidase activity"/>
    <property type="evidence" value="ECO:0007669"/>
    <property type="project" value="TreeGrafter"/>
</dbReference>
<evidence type="ECO:0000259" key="5">
    <source>
        <dbReference type="Pfam" id="PF01266"/>
    </source>
</evidence>
<keyword evidence="4" id="KW-0560">Oxidoreductase</keyword>
<dbReference type="InterPro" id="IPR006076">
    <property type="entry name" value="FAD-dep_OxRdtase"/>
</dbReference>
<evidence type="ECO:0000256" key="2">
    <source>
        <dbReference type="ARBA" id="ARBA00022630"/>
    </source>
</evidence>
<name>X8BFY0_MYCXE</name>
<dbReference type="InterPro" id="IPR036188">
    <property type="entry name" value="FAD/NAD-bd_sf"/>
</dbReference>
<dbReference type="PANTHER" id="PTHR10961:SF46">
    <property type="entry name" value="PEROXISOMAL SARCOSINE OXIDASE"/>
    <property type="match status" value="1"/>
</dbReference>
<evidence type="ECO:0000256" key="4">
    <source>
        <dbReference type="ARBA" id="ARBA00023002"/>
    </source>
</evidence>
<dbReference type="AlphaFoldDB" id="X8BFY0"/>
<dbReference type="EMBL" id="JAOB01000042">
    <property type="protein sequence ID" value="EUA42356.1"/>
    <property type="molecule type" value="Genomic_DNA"/>
</dbReference>
<dbReference type="GO" id="GO:0050660">
    <property type="term" value="F:flavin adenine dinucleotide binding"/>
    <property type="evidence" value="ECO:0007669"/>
    <property type="project" value="InterPro"/>
</dbReference>
<evidence type="ECO:0000256" key="1">
    <source>
        <dbReference type="ARBA" id="ARBA00001974"/>
    </source>
</evidence>
<dbReference type="Pfam" id="PF01266">
    <property type="entry name" value="DAO"/>
    <property type="match status" value="1"/>
</dbReference>
<dbReference type="SUPFAM" id="SSF51905">
    <property type="entry name" value="FAD/NAD(P)-binding domain"/>
    <property type="match status" value="1"/>
</dbReference>
<dbReference type="PANTHER" id="PTHR10961">
    <property type="entry name" value="PEROXISOMAL SARCOSINE OXIDASE"/>
    <property type="match status" value="1"/>
</dbReference>
<keyword evidence="2" id="KW-0285">Flavoprotein</keyword>
<evidence type="ECO:0000256" key="3">
    <source>
        <dbReference type="ARBA" id="ARBA00022827"/>
    </source>
</evidence>
<sequence length="364" mass="38133">MGSTDVGVIGAGIVGLATAYALVERGVSVSVYERGVPGQGQSGGESRIFRHVHDDPRLVALAKRSRSIWEEWAQRFGTEMVSGDGVVAMGPSAEQRLSVVENVGDIPVRRIGADELHDWLPILADVDAVAVLDERGGSIRTTTAIAALTAALADRLVADEVLAVRSTPVGTLEVRAGGAAAEHDSVIVCAGRGTAGLARGMGLALPVRQGAHVRLTYDVRGKPPSTLACLLYSGGIVGETVAYAAAVQGNRRYAVGLSDHVDALTAERWTRGPSSTRRAHHRLRRARPAGLDPKPVDVRHCWVTELPWGSDGLAVWTLDNAFFVAGHNLFKHAPALGHALAAAATGDGLAKELRPSTQLGGTSS</sequence>
<reference evidence="6" key="1">
    <citation type="submission" date="2014-01" db="EMBL/GenBank/DDBJ databases">
        <authorList>
            <person name="Brown-Elliot B."/>
            <person name="Wallace R."/>
            <person name="Lenaerts A."/>
            <person name="Ordway D."/>
            <person name="DeGroote M.A."/>
            <person name="Parker T."/>
            <person name="Sizemore C."/>
            <person name="Tallon L.J."/>
            <person name="Sadzewicz L.K."/>
            <person name="Sengamalay N."/>
            <person name="Fraser C.M."/>
            <person name="Hine E."/>
            <person name="Shefchek K.A."/>
            <person name="Das S.P."/>
            <person name="Tettelin H."/>
        </authorList>
    </citation>
    <scope>NUCLEOTIDE SEQUENCE [LARGE SCALE GENOMIC DNA]</scope>
    <source>
        <strain evidence="6">4042</strain>
    </source>
</reference>
<comment type="caution">
    <text evidence="6">The sequence shown here is derived from an EMBL/GenBank/DDBJ whole genome shotgun (WGS) entry which is preliminary data.</text>
</comment>
<dbReference type="PATRIC" id="fig|1299334.3.peg.4377"/>
<feature type="domain" description="FAD dependent oxidoreductase" evidence="5">
    <location>
        <begin position="5"/>
        <end position="342"/>
    </location>
</feature>
<dbReference type="InterPro" id="IPR045170">
    <property type="entry name" value="MTOX"/>
</dbReference>
<comment type="cofactor">
    <cofactor evidence="1">
        <name>FAD</name>
        <dbReference type="ChEBI" id="CHEBI:57692"/>
    </cofactor>
</comment>
<keyword evidence="3" id="KW-0274">FAD</keyword>
<accession>X8BFY0</accession>
<dbReference type="Gene3D" id="3.30.9.10">
    <property type="entry name" value="D-Amino Acid Oxidase, subunit A, domain 2"/>
    <property type="match status" value="1"/>
</dbReference>
<dbReference type="Gene3D" id="3.50.50.60">
    <property type="entry name" value="FAD/NAD(P)-binding domain"/>
    <property type="match status" value="1"/>
</dbReference>
<gene>
    <name evidence="6" type="ORF">I553_6216</name>
</gene>
<protein>
    <submittedName>
        <fullName evidence="6">NAD(P)-binding Rossmann-like domain protein</fullName>
    </submittedName>
</protein>